<dbReference type="PANTHER" id="PTHR47234:SF1">
    <property type="entry name" value="TONB-DEPENDENT RECEPTOR"/>
    <property type="match status" value="1"/>
</dbReference>
<dbReference type="InterPro" id="IPR037066">
    <property type="entry name" value="Plug_dom_sf"/>
</dbReference>
<protein>
    <submittedName>
        <fullName evidence="1">TonB-dependent receptor</fullName>
    </submittedName>
</protein>
<proteinExistence type="predicted"/>
<comment type="caution">
    <text evidence="1">The sequence shown here is derived from an EMBL/GenBank/DDBJ whole genome shotgun (WGS) entry which is preliminary data.</text>
</comment>
<dbReference type="PANTHER" id="PTHR47234">
    <property type="match status" value="1"/>
</dbReference>
<evidence type="ECO:0000313" key="2">
    <source>
        <dbReference type="Proteomes" id="UP000320772"/>
    </source>
</evidence>
<evidence type="ECO:0000313" key="1">
    <source>
        <dbReference type="EMBL" id="GEB03188.1"/>
    </source>
</evidence>
<name>A0A4Y3M6W1_9PROT</name>
<organism evidence="1 2">
    <name type="scientific">Gluconobacter roseus NBRC 3990</name>
    <dbReference type="NCBI Taxonomy" id="1307950"/>
    <lineage>
        <taxon>Bacteria</taxon>
        <taxon>Pseudomonadati</taxon>
        <taxon>Pseudomonadota</taxon>
        <taxon>Alphaproteobacteria</taxon>
        <taxon>Acetobacterales</taxon>
        <taxon>Acetobacteraceae</taxon>
        <taxon>Gluconobacter</taxon>
    </lineage>
</organism>
<reference evidence="1 2" key="1">
    <citation type="submission" date="2019-06" db="EMBL/GenBank/DDBJ databases">
        <title>Whole genome shotgun sequence of Gluconobacter roseus NBRC 3990.</title>
        <authorList>
            <person name="Hosoyama A."/>
            <person name="Uohara A."/>
            <person name="Ohji S."/>
            <person name="Ichikawa N."/>
        </authorList>
    </citation>
    <scope>NUCLEOTIDE SEQUENCE [LARGE SCALE GENOMIC DNA]</scope>
    <source>
        <strain evidence="1 2">NBRC 3990</strain>
    </source>
</reference>
<keyword evidence="1" id="KW-0675">Receptor</keyword>
<dbReference type="Proteomes" id="UP000320772">
    <property type="component" value="Unassembled WGS sequence"/>
</dbReference>
<dbReference type="AlphaFoldDB" id="A0A4Y3M6W1"/>
<dbReference type="EMBL" id="BJLY01000001">
    <property type="protein sequence ID" value="GEB03188.1"/>
    <property type="molecule type" value="Genomic_DNA"/>
</dbReference>
<keyword evidence="2" id="KW-1185">Reference proteome</keyword>
<gene>
    <name evidence="1" type="ORF">GRO01_07640</name>
</gene>
<dbReference type="SUPFAM" id="SSF56935">
    <property type="entry name" value="Porins"/>
    <property type="match status" value="1"/>
</dbReference>
<dbReference type="RefSeq" id="WP_062509168.1">
    <property type="nucleotide sequence ID" value="NZ_BAQZ01000018.1"/>
</dbReference>
<accession>A0A4Y3M6W1</accession>
<sequence length="886" mass="94599">MSDHDLKIQVTLPLTRPMLRPALSLVWGLGSLFPAVSTLAQTTSGATAAPAAPQHNATTVTTSTTSVNGGEKIVVKAHKPAGAVLGDAKPIMQIQADEIRSYGVDTAADLLTAIAPETRSGRGATGNTPVVLLNGKRISGMQEVNDLPFEAIARVEIFTEEEALRYGYPADERVVNIITVKHFRAVRMRAYGSTSTDGGGNDGVLGASFTKLSGDRRINLSARYEAQARLLDSDRGVTPPSASSLYSNAGNIASADGGSLDPALDRLVGQSVTSAGVPSLAAGQIPTLQDFTTYANAPHVSSNASDYSLQPRTHELSLNGVYADQIFKTVSASFNASYTRSDSESLQGPARGILTLPSTSLYSPFSQDTLLYRDYTNVSALQQTSHTDAVHAGVNFNGDVRSWKWNSTGSFDRSTTTTNSQTGLDLTGAQTALTDGMTTFDPFSAVDRSWLNNRLVNHGHTTGTTGKVTGLLSGSVFSLPAGDVSTSIAPTGTITEQNATSLSQGKLQRTHISRDVGTLQINGDIPIANARKHVLSFLGKLDANINGAISQVSHFGTLGTIGGGVTWEPVSWIQFPFSVTDRTEAPAATDLIAPQIETPNVTTYDYVTGRSVQVTTISGGNRNLRAADRHEISIGTIIAPDFLEGARLHVNYVRDRNHNPVISLPTATAAIEEAFPDRYQRNSDGILDVVDIRPVNAVMEKRNEWNATFSFSRPLGKKPSGRGGKHGAGGRYYIVLTQVWRLKDTVQLRAGLPPIDLLDGGTIGGTGGQPRHEVELQGGVFKNGFGFRLVTKWQSGTSTLASTHANSLFFSDLATVDMTGFADLGEIPRWQNRPWAKNFRVMVSVSNLFNSRIRARNGSGITPAGYEPAFLDPLGRTISLSIRKSV</sequence>
<dbReference type="STRING" id="586239.AD943_06600"/>
<dbReference type="Gene3D" id="2.170.130.10">
    <property type="entry name" value="TonB-dependent receptor, plug domain"/>
    <property type="match status" value="1"/>
</dbReference>